<reference evidence="1 2" key="2">
    <citation type="journal article" date="2022" name="Mol. Ecol. Resour.">
        <title>The genomes of chicory, endive, great burdock and yacon provide insights into Asteraceae paleo-polyploidization history and plant inulin production.</title>
        <authorList>
            <person name="Fan W."/>
            <person name="Wang S."/>
            <person name="Wang H."/>
            <person name="Wang A."/>
            <person name="Jiang F."/>
            <person name="Liu H."/>
            <person name="Zhao H."/>
            <person name="Xu D."/>
            <person name="Zhang Y."/>
        </authorList>
    </citation>
    <scope>NUCLEOTIDE SEQUENCE [LARGE SCALE GENOMIC DNA]</scope>
    <source>
        <strain evidence="2">cv. Punajuju</strain>
        <tissue evidence="1">Leaves</tissue>
    </source>
</reference>
<dbReference type="EMBL" id="CM042011">
    <property type="protein sequence ID" value="KAI3767704.1"/>
    <property type="molecule type" value="Genomic_DNA"/>
</dbReference>
<keyword evidence="2" id="KW-1185">Reference proteome</keyword>
<dbReference type="Proteomes" id="UP001055811">
    <property type="component" value="Linkage Group LG03"/>
</dbReference>
<name>A0ACB9F9C1_CICIN</name>
<reference evidence="2" key="1">
    <citation type="journal article" date="2022" name="Mol. Ecol. Resour.">
        <title>The genomes of chicory, endive, great burdock and yacon provide insights into Asteraceae palaeo-polyploidization history and plant inulin production.</title>
        <authorList>
            <person name="Fan W."/>
            <person name="Wang S."/>
            <person name="Wang H."/>
            <person name="Wang A."/>
            <person name="Jiang F."/>
            <person name="Liu H."/>
            <person name="Zhao H."/>
            <person name="Xu D."/>
            <person name="Zhang Y."/>
        </authorList>
    </citation>
    <scope>NUCLEOTIDE SEQUENCE [LARGE SCALE GENOMIC DNA]</scope>
    <source>
        <strain evidence="2">cv. Punajuju</strain>
    </source>
</reference>
<organism evidence="1 2">
    <name type="scientific">Cichorium intybus</name>
    <name type="common">Chicory</name>
    <dbReference type="NCBI Taxonomy" id="13427"/>
    <lineage>
        <taxon>Eukaryota</taxon>
        <taxon>Viridiplantae</taxon>
        <taxon>Streptophyta</taxon>
        <taxon>Embryophyta</taxon>
        <taxon>Tracheophyta</taxon>
        <taxon>Spermatophyta</taxon>
        <taxon>Magnoliopsida</taxon>
        <taxon>eudicotyledons</taxon>
        <taxon>Gunneridae</taxon>
        <taxon>Pentapetalae</taxon>
        <taxon>asterids</taxon>
        <taxon>campanulids</taxon>
        <taxon>Asterales</taxon>
        <taxon>Asteraceae</taxon>
        <taxon>Cichorioideae</taxon>
        <taxon>Cichorieae</taxon>
        <taxon>Cichoriinae</taxon>
        <taxon>Cichorium</taxon>
    </lineage>
</organism>
<accession>A0ACB9F9C1</accession>
<evidence type="ECO:0000313" key="2">
    <source>
        <dbReference type="Proteomes" id="UP001055811"/>
    </source>
</evidence>
<evidence type="ECO:0000313" key="1">
    <source>
        <dbReference type="EMBL" id="KAI3767704.1"/>
    </source>
</evidence>
<comment type="caution">
    <text evidence="1">The sequence shown here is derived from an EMBL/GenBank/DDBJ whole genome shotgun (WGS) entry which is preliminary data.</text>
</comment>
<proteinExistence type="predicted"/>
<sequence>MPFPMSSIAGNSSELLSYWLRHPTSRSLSFLSYLEIASHRAMADFSLLSLLIDSIEKADYRCPPWFSSGAKTLLSRILDPNPKTRITIPEILENDWFKKGYKPPHFEQEEDFSLNDVDAVFNESKEHLVTEKKEKPESMNAFELISRSQGFSLENMFEKKKGFVKRETSFACKCPANEIMSKIEETTKPMGFNVHKRNYKLQGDKKEGRDTLL</sequence>
<gene>
    <name evidence="1" type="ORF">L2E82_18057</name>
</gene>
<protein>
    <submittedName>
        <fullName evidence="1">Uncharacterized protein</fullName>
    </submittedName>
</protein>